<accession>A0ABM7MPU1</accession>
<gene>
    <name evidence="1" type="ORF">MIZ03_3261</name>
</gene>
<keyword evidence="2" id="KW-1185">Reference proteome</keyword>
<reference evidence="1 2" key="1">
    <citation type="journal article" date="2021" name="Microbiol. Spectr.">
        <title>A Single Bacterium Capable of Oxidation and Reduction of Iron at Circumneutral pH.</title>
        <authorList>
            <person name="Kato S."/>
            <person name="Ohkuma M."/>
        </authorList>
    </citation>
    <scope>NUCLEOTIDE SEQUENCE [LARGE SCALE GENOMIC DNA]</scope>
    <source>
        <strain evidence="1 2">MIZ03</strain>
    </source>
</reference>
<dbReference type="EMBL" id="AP024238">
    <property type="protein sequence ID" value="BCO28361.1"/>
    <property type="molecule type" value="Genomic_DNA"/>
</dbReference>
<dbReference type="RefSeq" id="WP_223904325.1">
    <property type="nucleotide sequence ID" value="NZ_AP024238.1"/>
</dbReference>
<name>A0ABM7MPU1_9BURK</name>
<dbReference type="Proteomes" id="UP000824366">
    <property type="component" value="Chromosome"/>
</dbReference>
<sequence length="108" mass="11679">MNLTKGLRGLVAFDVNADERMHYGYESCLRSFDKPCSSISMQTMGVQDEGVQYQAGAGRLGLPHTKIANATVLDGMADSGPHRKRLQIFSVKRFPVSVAIASGFCPAT</sequence>
<proteinExistence type="predicted"/>
<protein>
    <submittedName>
        <fullName evidence="1">Uncharacterized protein</fullName>
    </submittedName>
</protein>
<organism evidence="1 2">
    <name type="scientific">Rhodoferax lithotrophicus</name>
    <dbReference type="NCBI Taxonomy" id="2798804"/>
    <lineage>
        <taxon>Bacteria</taxon>
        <taxon>Pseudomonadati</taxon>
        <taxon>Pseudomonadota</taxon>
        <taxon>Betaproteobacteria</taxon>
        <taxon>Burkholderiales</taxon>
        <taxon>Comamonadaceae</taxon>
        <taxon>Rhodoferax</taxon>
    </lineage>
</organism>
<evidence type="ECO:0000313" key="2">
    <source>
        <dbReference type="Proteomes" id="UP000824366"/>
    </source>
</evidence>
<evidence type="ECO:0000313" key="1">
    <source>
        <dbReference type="EMBL" id="BCO28361.1"/>
    </source>
</evidence>